<accession>A0ABV6ID82</accession>
<dbReference type="GO" id="GO:0016746">
    <property type="term" value="F:acyltransferase activity"/>
    <property type="evidence" value="ECO:0007669"/>
    <property type="project" value="UniProtKB-KW"/>
</dbReference>
<dbReference type="SUPFAM" id="SSF55729">
    <property type="entry name" value="Acyl-CoA N-acyltransferases (Nat)"/>
    <property type="match status" value="1"/>
</dbReference>
<proteinExistence type="predicted"/>
<dbReference type="RefSeq" id="WP_390211568.1">
    <property type="nucleotide sequence ID" value="NZ_JBHLXJ010000008.1"/>
</dbReference>
<feature type="domain" description="N-acetyltransferase" evidence="1">
    <location>
        <begin position="6"/>
        <end position="153"/>
    </location>
</feature>
<dbReference type="EC" id="2.3.1.-" evidence="2"/>
<gene>
    <name evidence="2" type="ORF">ACFFJH_08210</name>
</gene>
<organism evidence="2 3">
    <name type="scientific">Undibacterium danionis</name>
    <dbReference type="NCBI Taxonomy" id="1812100"/>
    <lineage>
        <taxon>Bacteria</taxon>
        <taxon>Pseudomonadati</taxon>
        <taxon>Pseudomonadota</taxon>
        <taxon>Betaproteobacteria</taxon>
        <taxon>Burkholderiales</taxon>
        <taxon>Oxalobacteraceae</taxon>
        <taxon>Undibacterium</taxon>
    </lineage>
</organism>
<evidence type="ECO:0000313" key="3">
    <source>
        <dbReference type="Proteomes" id="UP001589844"/>
    </source>
</evidence>
<evidence type="ECO:0000259" key="1">
    <source>
        <dbReference type="PROSITE" id="PS51186"/>
    </source>
</evidence>
<reference evidence="2 3" key="1">
    <citation type="submission" date="2024-09" db="EMBL/GenBank/DDBJ databases">
        <authorList>
            <person name="Sun Q."/>
            <person name="Mori K."/>
        </authorList>
    </citation>
    <scope>NUCLEOTIDE SEQUENCE [LARGE SCALE GENOMIC DNA]</scope>
    <source>
        <strain evidence="2 3">CCM 8677</strain>
    </source>
</reference>
<keyword evidence="2" id="KW-0012">Acyltransferase</keyword>
<sequence length="175" mass="20001">MKIQILHHQELSASLKTAILELCCDAYEEDFTPYLAELGNAMHVLGFEDDELRAHAAWVERELRLGKDRVAMKCAYIEAVAVPIEHQSRGLGSQIMQALPAHLSDFEIAALSPSEPDFYARSGWEMWQGKLAYLKGRKRIATPDEKVMIYRLPHAPTTLSLYQDLETDWRPCDVW</sequence>
<comment type="caution">
    <text evidence="2">The sequence shown here is derived from an EMBL/GenBank/DDBJ whole genome shotgun (WGS) entry which is preliminary data.</text>
</comment>
<keyword evidence="2" id="KW-0808">Transferase</keyword>
<protein>
    <submittedName>
        <fullName evidence="2">GNAT family N-acetyltransferase</fullName>
        <ecNumber evidence="2">2.3.1.-</ecNumber>
    </submittedName>
</protein>
<keyword evidence="3" id="KW-1185">Reference proteome</keyword>
<dbReference type="Gene3D" id="3.40.630.30">
    <property type="match status" value="1"/>
</dbReference>
<evidence type="ECO:0000313" key="2">
    <source>
        <dbReference type="EMBL" id="MFC0349787.1"/>
    </source>
</evidence>
<dbReference type="Proteomes" id="UP001589844">
    <property type="component" value="Unassembled WGS sequence"/>
</dbReference>
<dbReference type="InterPro" id="IPR000182">
    <property type="entry name" value="GNAT_dom"/>
</dbReference>
<dbReference type="PROSITE" id="PS51186">
    <property type="entry name" value="GNAT"/>
    <property type="match status" value="1"/>
</dbReference>
<dbReference type="Pfam" id="PF13527">
    <property type="entry name" value="Acetyltransf_9"/>
    <property type="match status" value="1"/>
</dbReference>
<dbReference type="EMBL" id="JBHLXJ010000008">
    <property type="protein sequence ID" value="MFC0349787.1"/>
    <property type="molecule type" value="Genomic_DNA"/>
</dbReference>
<name>A0ABV6ID82_9BURK</name>
<dbReference type="InterPro" id="IPR016181">
    <property type="entry name" value="Acyl_CoA_acyltransferase"/>
</dbReference>